<sequence length="84" mass="9276">MIWQRIPLKKSAGQADTQMRAAPFRAQVYCHRGRPATSTTMQANPRNTRHRTCWHLAADQVSTVAGAGNIRTTPESTNGLADKD</sequence>
<comment type="caution">
    <text evidence="1">The sequence shown here is derived from an EMBL/GenBank/DDBJ whole genome shotgun (WGS) entry which is preliminary data.</text>
</comment>
<dbReference type="EMBL" id="LBNE01000003">
    <property type="protein sequence ID" value="KKO72213.1"/>
    <property type="molecule type" value="Genomic_DNA"/>
</dbReference>
<dbReference type="AlphaFoldDB" id="A0A171KTJ6"/>
<evidence type="ECO:0000313" key="2">
    <source>
        <dbReference type="Proteomes" id="UP000078084"/>
    </source>
</evidence>
<proteinExistence type="predicted"/>
<accession>A0A171KTJ6</accession>
<dbReference type="Proteomes" id="UP000078084">
    <property type="component" value="Unassembled WGS sequence"/>
</dbReference>
<gene>
    <name evidence="1" type="ORF">AAV32_07815</name>
</gene>
<keyword evidence="2" id="KW-1185">Reference proteome</keyword>
<organism evidence="1 2">
    <name type="scientific">Kerstersia gyiorum</name>
    <dbReference type="NCBI Taxonomy" id="206506"/>
    <lineage>
        <taxon>Bacteria</taxon>
        <taxon>Pseudomonadati</taxon>
        <taxon>Pseudomonadota</taxon>
        <taxon>Betaproteobacteria</taxon>
        <taxon>Burkholderiales</taxon>
        <taxon>Alcaligenaceae</taxon>
        <taxon>Kerstersia</taxon>
    </lineage>
</organism>
<name>A0A171KTJ6_9BURK</name>
<protein>
    <submittedName>
        <fullName evidence="1">Uncharacterized protein</fullName>
    </submittedName>
</protein>
<evidence type="ECO:0000313" key="1">
    <source>
        <dbReference type="EMBL" id="KKO72213.1"/>
    </source>
</evidence>
<reference evidence="1 2" key="1">
    <citation type="submission" date="2015-04" db="EMBL/GenBank/DDBJ databases">
        <title>Genome sequence of Kerstersia gyiorum CG1.</title>
        <authorList>
            <person name="Greninger A.L."/>
            <person name="Kozyreva V."/>
            <person name="Chaturvedi V."/>
        </authorList>
    </citation>
    <scope>NUCLEOTIDE SEQUENCE [LARGE SCALE GENOMIC DNA]</scope>
    <source>
        <strain evidence="1 2">CG1</strain>
    </source>
</reference>